<proteinExistence type="predicted"/>
<gene>
    <name evidence="4" type="primary">LOC106746522</name>
</gene>
<evidence type="ECO:0000256" key="1">
    <source>
        <dbReference type="SAM" id="MobiDB-lite"/>
    </source>
</evidence>
<organism evidence="3 4">
    <name type="scientific">Dinoponera quadriceps</name>
    <name type="common">South American ant</name>
    <dbReference type="NCBI Taxonomy" id="609295"/>
    <lineage>
        <taxon>Eukaryota</taxon>
        <taxon>Metazoa</taxon>
        <taxon>Ecdysozoa</taxon>
        <taxon>Arthropoda</taxon>
        <taxon>Hexapoda</taxon>
        <taxon>Insecta</taxon>
        <taxon>Pterygota</taxon>
        <taxon>Neoptera</taxon>
        <taxon>Endopterygota</taxon>
        <taxon>Hymenoptera</taxon>
        <taxon>Apocrita</taxon>
        <taxon>Aculeata</taxon>
        <taxon>Formicoidea</taxon>
        <taxon>Formicidae</taxon>
        <taxon>Ponerinae</taxon>
        <taxon>Ponerini</taxon>
        <taxon>Dinoponera</taxon>
    </lineage>
</organism>
<reference evidence="4" key="1">
    <citation type="submission" date="2025-08" db="UniProtKB">
        <authorList>
            <consortium name="RefSeq"/>
        </authorList>
    </citation>
    <scope>IDENTIFICATION</scope>
</reference>
<keyword evidence="3" id="KW-1185">Reference proteome</keyword>
<name>A0A6P3XL24_DINQU</name>
<dbReference type="RefSeq" id="XP_014478674.1">
    <property type="nucleotide sequence ID" value="XM_014623188.1"/>
</dbReference>
<feature type="transmembrane region" description="Helical" evidence="2">
    <location>
        <begin position="126"/>
        <end position="144"/>
    </location>
</feature>
<sequence length="239" mass="27278">MVENTWHNAPIFRLFLTTLTRSQILNDFVQVSRKKTQKKYQSHKNWQSGKNISTITSDARLSYRLVGGSRYLAADWTIFVIKCCSNRPRKKLHISVSAMPLRSEISSRNTFNALTPTDERRRIGRYVAGGTALAVTLLGLHHVLQRGAFTIAGVCIPTIIMASYIIWVLYSARRDRRKALRLATVTQLTEVIVPPRTNERRAVREDPKSEGENLRKNSLNLDKSRGHRENPAFSDMDEV</sequence>
<keyword evidence="2" id="KW-1133">Transmembrane helix</keyword>
<dbReference type="GeneID" id="106746522"/>
<feature type="transmembrane region" description="Helical" evidence="2">
    <location>
        <begin position="150"/>
        <end position="170"/>
    </location>
</feature>
<evidence type="ECO:0000313" key="3">
    <source>
        <dbReference type="Proteomes" id="UP000515204"/>
    </source>
</evidence>
<evidence type="ECO:0000313" key="4">
    <source>
        <dbReference type="RefSeq" id="XP_014478674.1"/>
    </source>
</evidence>
<dbReference type="KEGG" id="dqu:106746522"/>
<accession>A0A6P3XL24</accession>
<protein>
    <submittedName>
        <fullName evidence="4">Uncharacterized protein LOC106746522</fullName>
    </submittedName>
</protein>
<keyword evidence="2" id="KW-0812">Transmembrane</keyword>
<dbReference type="AlphaFoldDB" id="A0A6P3XL24"/>
<feature type="region of interest" description="Disordered" evidence="1">
    <location>
        <begin position="198"/>
        <end position="239"/>
    </location>
</feature>
<evidence type="ECO:0000256" key="2">
    <source>
        <dbReference type="SAM" id="Phobius"/>
    </source>
</evidence>
<keyword evidence="2" id="KW-0472">Membrane</keyword>
<dbReference type="OrthoDB" id="6737830at2759"/>
<feature type="compositionally biased region" description="Basic and acidic residues" evidence="1">
    <location>
        <begin position="198"/>
        <end position="215"/>
    </location>
</feature>
<dbReference type="Proteomes" id="UP000515204">
    <property type="component" value="Unplaced"/>
</dbReference>